<sequence>MNLQKHVLLKSVFTFLLETTKFMPVCFQAVFLFTILKSELHCHIKQILLISKIGSSSVFQSVGITVYDFQYQFMLTVFYLVGYIFLCRIVTQQHSLLCDIATYYFSDFLLFNALIKFINLDFESACMSKCY</sequence>
<organism evidence="2">
    <name type="scientific">Arundo donax</name>
    <name type="common">Giant reed</name>
    <name type="synonym">Donax arundinaceus</name>
    <dbReference type="NCBI Taxonomy" id="35708"/>
    <lineage>
        <taxon>Eukaryota</taxon>
        <taxon>Viridiplantae</taxon>
        <taxon>Streptophyta</taxon>
        <taxon>Embryophyta</taxon>
        <taxon>Tracheophyta</taxon>
        <taxon>Spermatophyta</taxon>
        <taxon>Magnoliopsida</taxon>
        <taxon>Liliopsida</taxon>
        <taxon>Poales</taxon>
        <taxon>Poaceae</taxon>
        <taxon>PACMAD clade</taxon>
        <taxon>Arundinoideae</taxon>
        <taxon>Arundineae</taxon>
        <taxon>Arundo</taxon>
    </lineage>
</organism>
<proteinExistence type="predicted"/>
<keyword evidence="1" id="KW-0812">Transmembrane</keyword>
<feature type="transmembrane region" description="Helical" evidence="1">
    <location>
        <begin position="12"/>
        <end position="35"/>
    </location>
</feature>
<protein>
    <submittedName>
        <fullName evidence="2">Uncharacterized protein</fullName>
    </submittedName>
</protein>
<evidence type="ECO:0000256" key="1">
    <source>
        <dbReference type="SAM" id="Phobius"/>
    </source>
</evidence>
<accession>A0A0A9DSG0</accession>
<keyword evidence="1" id="KW-1133">Transmembrane helix</keyword>
<keyword evidence="1" id="KW-0472">Membrane</keyword>
<reference evidence="2" key="2">
    <citation type="journal article" date="2015" name="Data Brief">
        <title>Shoot transcriptome of the giant reed, Arundo donax.</title>
        <authorList>
            <person name="Barrero R.A."/>
            <person name="Guerrero F.D."/>
            <person name="Moolhuijzen P."/>
            <person name="Goolsby J.A."/>
            <person name="Tidwell J."/>
            <person name="Bellgard S.E."/>
            <person name="Bellgard M.I."/>
        </authorList>
    </citation>
    <scope>NUCLEOTIDE SEQUENCE</scope>
    <source>
        <tissue evidence="2">Shoot tissue taken approximately 20 cm above the soil surface</tissue>
    </source>
</reference>
<name>A0A0A9DSG0_ARUDO</name>
<evidence type="ECO:0000313" key="2">
    <source>
        <dbReference type="EMBL" id="JAD91524.1"/>
    </source>
</evidence>
<dbReference type="EMBL" id="GBRH01206371">
    <property type="protein sequence ID" value="JAD91524.1"/>
    <property type="molecule type" value="Transcribed_RNA"/>
</dbReference>
<reference evidence="2" key="1">
    <citation type="submission" date="2014-09" db="EMBL/GenBank/DDBJ databases">
        <authorList>
            <person name="Magalhaes I.L.F."/>
            <person name="Oliveira U."/>
            <person name="Santos F.R."/>
            <person name="Vidigal T.H.D.A."/>
            <person name="Brescovit A.D."/>
            <person name="Santos A.J."/>
        </authorList>
    </citation>
    <scope>NUCLEOTIDE SEQUENCE</scope>
    <source>
        <tissue evidence="2">Shoot tissue taken approximately 20 cm above the soil surface</tissue>
    </source>
</reference>
<dbReference type="AlphaFoldDB" id="A0A0A9DSG0"/>
<feature type="transmembrane region" description="Helical" evidence="1">
    <location>
        <begin position="73"/>
        <end position="91"/>
    </location>
</feature>